<gene>
    <name evidence="2" type="ORF">Z518_04256</name>
</gene>
<keyword evidence="1" id="KW-0812">Transmembrane</keyword>
<keyword evidence="1" id="KW-0472">Membrane</keyword>
<organism evidence="2 3">
    <name type="scientific">Rhinocladiella mackenziei CBS 650.93</name>
    <dbReference type="NCBI Taxonomy" id="1442369"/>
    <lineage>
        <taxon>Eukaryota</taxon>
        <taxon>Fungi</taxon>
        <taxon>Dikarya</taxon>
        <taxon>Ascomycota</taxon>
        <taxon>Pezizomycotina</taxon>
        <taxon>Eurotiomycetes</taxon>
        <taxon>Chaetothyriomycetidae</taxon>
        <taxon>Chaetothyriales</taxon>
        <taxon>Herpotrichiellaceae</taxon>
        <taxon>Rhinocladiella</taxon>
    </lineage>
</organism>
<feature type="transmembrane region" description="Helical" evidence="1">
    <location>
        <begin position="161"/>
        <end position="181"/>
    </location>
</feature>
<dbReference type="OrthoDB" id="5371583at2759"/>
<keyword evidence="3" id="KW-1185">Reference proteome</keyword>
<feature type="transmembrane region" description="Helical" evidence="1">
    <location>
        <begin position="124"/>
        <end position="149"/>
    </location>
</feature>
<dbReference type="AlphaFoldDB" id="A0A0D2ISW8"/>
<feature type="transmembrane region" description="Helical" evidence="1">
    <location>
        <begin position="75"/>
        <end position="98"/>
    </location>
</feature>
<protein>
    <recommendedName>
        <fullName evidence="4">MARVEL domain-containing protein</fullName>
    </recommendedName>
</protein>
<evidence type="ECO:0000313" key="3">
    <source>
        <dbReference type="Proteomes" id="UP000053617"/>
    </source>
</evidence>
<dbReference type="PANTHER" id="PTHR42069">
    <property type="entry name" value="HYPHAL ANASTAMOSIS-8 PROTEIN"/>
    <property type="match status" value="1"/>
</dbReference>
<proteinExistence type="predicted"/>
<dbReference type="RefSeq" id="XP_013273417.1">
    <property type="nucleotide sequence ID" value="XM_013417963.1"/>
</dbReference>
<evidence type="ECO:0000256" key="1">
    <source>
        <dbReference type="SAM" id="Phobius"/>
    </source>
</evidence>
<dbReference type="VEuPathDB" id="FungiDB:Z518_04256"/>
<dbReference type="Proteomes" id="UP000053617">
    <property type="component" value="Unassembled WGS sequence"/>
</dbReference>
<dbReference type="HOGENOM" id="CLU_090075_0_0_1"/>
<name>A0A0D2ISW8_9EURO</name>
<keyword evidence="1" id="KW-1133">Transmembrane helix</keyword>
<dbReference type="STRING" id="1442369.A0A0D2ISW8"/>
<dbReference type="GeneID" id="25292327"/>
<sequence>MAPNPFKFFLSQSITGFGNNKSHAQAGYSDLGVPLCPPTPYFGPSPTAQQCDPKASPKHEVLLERFGKIRRWTKIASALSHFISGLLSIFMESAMFYVTYRFYKTKDITTEDRPWGPWPQETKLWPTFMLAAASVVTSLLALAFLIALCCRSKRKAAAFSLLYVLVHIVGWVVISALYRIGKSDNDLWGWSCTDQAKEIQNQLGSDVLNFESLCKLQGSSWEVSIAEVGFKILTSGISFYFNHKQKGLKSKMVENMG</sequence>
<dbReference type="PANTHER" id="PTHR42069:SF1">
    <property type="entry name" value="MARVEL DOMAIN-CONTAINING PROTEIN"/>
    <property type="match status" value="1"/>
</dbReference>
<accession>A0A0D2ISW8</accession>
<dbReference type="EMBL" id="KN847477">
    <property type="protein sequence ID" value="KIX06281.1"/>
    <property type="molecule type" value="Genomic_DNA"/>
</dbReference>
<evidence type="ECO:0008006" key="4">
    <source>
        <dbReference type="Google" id="ProtNLM"/>
    </source>
</evidence>
<feature type="transmembrane region" description="Helical" evidence="1">
    <location>
        <begin position="223"/>
        <end position="242"/>
    </location>
</feature>
<reference evidence="2 3" key="1">
    <citation type="submission" date="2015-01" db="EMBL/GenBank/DDBJ databases">
        <title>The Genome Sequence of Rhinocladiella mackenzie CBS 650.93.</title>
        <authorList>
            <consortium name="The Broad Institute Genomics Platform"/>
            <person name="Cuomo C."/>
            <person name="de Hoog S."/>
            <person name="Gorbushina A."/>
            <person name="Stielow B."/>
            <person name="Teixiera M."/>
            <person name="Abouelleil A."/>
            <person name="Chapman S.B."/>
            <person name="Priest M."/>
            <person name="Young S.K."/>
            <person name="Wortman J."/>
            <person name="Nusbaum C."/>
            <person name="Birren B."/>
        </authorList>
    </citation>
    <scope>NUCLEOTIDE SEQUENCE [LARGE SCALE GENOMIC DNA]</scope>
    <source>
        <strain evidence="2 3">CBS 650.93</strain>
    </source>
</reference>
<evidence type="ECO:0000313" key="2">
    <source>
        <dbReference type="EMBL" id="KIX06281.1"/>
    </source>
</evidence>